<evidence type="ECO:0000313" key="3">
    <source>
        <dbReference type="Proteomes" id="UP000828251"/>
    </source>
</evidence>
<evidence type="ECO:0000313" key="2">
    <source>
        <dbReference type="EMBL" id="KAH1073232.1"/>
    </source>
</evidence>
<keyword evidence="3" id="KW-1185">Reference proteome</keyword>
<dbReference type="EMBL" id="JAIQCV010000008">
    <property type="protein sequence ID" value="KAH1073232.1"/>
    <property type="molecule type" value="Genomic_DNA"/>
</dbReference>
<dbReference type="AlphaFoldDB" id="A0A9D3ZX98"/>
<reference evidence="2 3" key="1">
    <citation type="journal article" date="2021" name="Plant Biotechnol. J.">
        <title>Multi-omics assisted identification of the key and species-specific regulatory components of drought-tolerant mechanisms in Gossypium stocksii.</title>
        <authorList>
            <person name="Yu D."/>
            <person name="Ke L."/>
            <person name="Zhang D."/>
            <person name="Wu Y."/>
            <person name="Sun Y."/>
            <person name="Mei J."/>
            <person name="Sun J."/>
            <person name="Sun Y."/>
        </authorList>
    </citation>
    <scope>NUCLEOTIDE SEQUENCE [LARGE SCALE GENOMIC DNA]</scope>
    <source>
        <strain evidence="3">cv. E1</strain>
        <tissue evidence="2">Leaf</tissue>
    </source>
</reference>
<accession>A0A9D3ZX98</accession>
<sequence>MSGTSASYMVSCKTLSGKVASIFDYITVQWVFQEIDENMNVYPIQKIGSAYFPSLITSLCLRAHVKTQANLKGQYVQGCITNHDLERLAEKVHELNQGEQEEPTEPDTEESTNETEIEANSVIDTKKGNLIRNRTILNQLKDLQTLNQRLSQKKKQSS</sequence>
<dbReference type="Proteomes" id="UP000828251">
    <property type="component" value="Unassembled WGS sequence"/>
</dbReference>
<gene>
    <name evidence="2" type="ORF">J1N35_025560</name>
</gene>
<feature type="compositionally biased region" description="Acidic residues" evidence="1">
    <location>
        <begin position="99"/>
        <end position="117"/>
    </location>
</feature>
<proteinExistence type="predicted"/>
<organism evidence="2 3">
    <name type="scientific">Gossypium stocksii</name>
    <dbReference type="NCBI Taxonomy" id="47602"/>
    <lineage>
        <taxon>Eukaryota</taxon>
        <taxon>Viridiplantae</taxon>
        <taxon>Streptophyta</taxon>
        <taxon>Embryophyta</taxon>
        <taxon>Tracheophyta</taxon>
        <taxon>Spermatophyta</taxon>
        <taxon>Magnoliopsida</taxon>
        <taxon>eudicotyledons</taxon>
        <taxon>Gunneridae</taxon>
        <taxon>Pentapetalae</taxon>
        <taxon>rosids</taxon>
        <taxon>malvids</taxon>
        <taxon>Malvales</taxon>
        <taxon>Malvaceae</taxon>
        <taxon>Malvoideae</taxon>
        <taxon>Gossypium</taxon>
    </lineage>
</organism>
<protein>
    <submittedName>
        <fullName evidence="2">Uncharacterized protein</fullName>
    </submittedName>
</protein>
<comment type="caution">
    <text evidence="2">The sequence shown here is derived from an EMBL/GenBank/DDBJ whole genome shotgun (WGS) entry which is preliminary data.</text>
</comment>
<name>A0A9D3ZX98_9ROSI</name>
<feature type="region of interest" description="Disordered" evidence="1">
    <location>
        <begin position="91"/>
        <end position="124"/>
    </location>
</feature>
<evidence type="ECO:0000256" key="1">
    <source>
        <dbReference type="SAM" id="MobiDB-lite"/>
    </source>
</evidence>